<keyword evidence="2" id="KW-1185">Reference proteome</keyword>
<evidence type="ECO:0000313" key="2">
    <source>
        <dbReference type="Proteomes" id="UP000244904"/>
    </source>
</evidence>
<proteinExistence type="predicted"/>
<dbReference type="EMBL" id="OMOJ01000017">
    <property type="protein sequence ID" value="SPF81952.1"/>
    <property type="molecule type" value="Genomic_DNA"/>
</dbReference>
<dbReference type="AlphaFoldDB" id="A0A2R8B0Z2"/>
<dbReference type="Proteomes" id="UP000244904">
    <property type="component" value="Unassembled WGS sequence"/>
</dbReference>
<protein>
    <recommendedName>
        <fullName evidence="3">Sulfotransferase domain-containing protein</fullName>
    </recommendedName>
</protein>
<organism evidence="1 2">
    <name type="scientific">Pseudoprimorskyibacter insulae</name>
    <dbReference type="NCBI Taxonomy" id="1695997"/>
    <lineage>
        <taxon>Bacteria</taxon>
        <taxon>Pseudomonadati</taxon>
        <taxon>Pseudomonadota</taxon>
        <taxon>Alphaproteobacteria</taxon>
        <taxon>Rhodobacterales</taxon>
        <taxon>Paracoccaceae</taxon>
        <taxon>Pseudoprimorskyibacter</taxon>
    </lineage>
</organism>
<gene>
    <name evidence="1" type="ORF">PRI8871_03779</name>
</gene>
<sequence>MRIILHGGVHCTDDDKLLKVLLRNADRFRASGTAIPGPGRYRALLSDTLATLGDNRPSPEARDVLMDAILSEDSDKVERMVLSHENIFCVPKLMFSGGRYYRNAEMRLRAMSEMFAGDQLELYLALRNPATLLPAVLAVTPHETVGNLLGGIDPLHLRWSHLIERIRMELPDMPITVWCNEDTPLLWGELIRRIAGVPAGSKIAGAFDLLTEIMMPEGMKRFRAYLAENPELNEAQRRRAKLAFLDKYARDDVIEEELDVPGWDEAFIDKLTEIYDEDLEMISTMDGVTVIDP</sequence>
<accession>A0A2R8B0Z2</accession>
<dbReference type="OrthoDB" id="7816979at2"/>
<reference evidence="2" key="1">
    <citation type="submission" date="2018-03" db="EMBL/GenBank/DDBJ databases">
        <authorList>
            <person name="Rodrigo-Torres L."/>
            <person name="Arahal R. D."/>
            <person name="Lucena T."/>
        </authorList>
    </citation>
    <scope>NUCLEOTIDE SEQUENCE [LARGE SCALE GENOMIC DNA]</scope>
    <source>
        <strain evidence="2">CECT 8871</strain>
    </source>
</reference>
<evidence type="ECO:0008006" key="3">
    <source>
        <dbReference type="Google" id="ProtNLM"/>
    </source>
</evidence>
<dbReference type="RefSeq" id="WP_108887728.1">
    <property type="nucleotide sequence ID" value="NZ_OMOJ01000017.1"/>
</dbReference>
<name>A0A2R8B0Z2_9RHOB</name>
<evidence type="ECO:0000313" key="1">
    <source>
        <dbReference type="EMBL" id="SPF81952.1"/>
    </source>
</evidence>